<keyword evidence="3" id="KW-0274">FAD</keyword>
<reference evidence="7 8" key="1">
    <citation type="journal article" date="2021" name="Nat. Plants">
        <title>The Taxus genome provides insights into paclitaxel biosynthesis.</title>
        <authorList>
            <person name="Xiong X."/>
            <person name="Gou J."/>
            <person name="Liao Q."/>
            <person name="Li Y."/>
            <person name="Zhou Q."/>
            <person name="Bi G."/>
            <person name="Li C."/>
            <person name="Du R."/>
            <person name="Wang X."/>
            <person name="Sun T."/>
            <person name="Guo L."/>
            <person name="Liang H."/>
            <person name="Lu P."/>
            <person name="Wu Y."/>
            <person name="Zhang Z."/>
            <person name="Ro D.K."/>
            <person name="Shang Y."/>
            <person name="Huang S."/>
            <person name="Yan J."/>
        </authorList>
    </citation>
    <scope>NUCLEOTIDE SEQUENCE [LARGE SCALE GENOMIC DNA]</scope>
    <source>
        <strain evidence="7">Ta-2019</strain>
    </source>
</reference>
<keyword evidence="4" id="KW-0560">Oxidoreductase</keyword>
<comment type="similarity">
    <text evidence="1">Belongs to the FAD-dependent oxidoreductase family.</text>
</comment>
<evidence type="ECO:0000256" key="3">
    <source>
        <dbReference type="ARBA" id="ARBA00022827"/>
    </source>
</evidence>
<dbReference type="PANTHER" id="PTHR43735">
    <property type="entry name" value="APOPTOSIS-INDUCING FACTOR 1"/>
    <property type="match status" value="1"/>
</dbReference>
<feature type="non-terminal residue" evidence="7">
    <location>
        <position position="345"/>
    </location>
</feature>
<dbReference type="Proteomes" id="UP000824469">
    <property type="component" value="Unassembled WGS sequence"/>
</dbReference>
<evidence type="ECO:0000256" key="5">
    <source>
        <dbReference type="ARBA" id="ARBA00057036"/>
    </source>
</evidence>
<dbReference type="AlphaFoldDB" id="A0AA38CQW0"/>
<dbReference type="PRINTS" id="PR00368">
    <property type="entry name" value="FADPNR"/>
</dbReference>
<organism evidence="7 8">
    <name type="scientific">Taxus chinensis</name>
    <name type="common">Chinese yew</name>
    <name type="synonym">Taxus wallichiana var. chinensis</name>
    <dbReference type="NCBI Taxonomy" id="29808"/>
    <lineage>
        <taxon>Eukaryota</taxon>
        <taxon>Viridiplantae</taxon>
        <taxon>Streptophyta</taxon>
        <taxon>Embryophyta</taxon>
        <taxon>Tracheophyta</taxon>
        <taxon>Spermatophyta</taxon>
        <taxon>Pinopsida</taxon>
        <taxon>Pinidae</taxon>
        <taxon>Conifers II</taxon>
        <taxon>Cupressales</taxon>
        <taxon>Taxaceae</taxon>
        <taxon>Taxus</taxon>
    </lineage>
</organism>
<accession>A0AA38CQW0</accession>
<proteinExistence type="inferred from homology"/>
<dbReference type="FunFam" id="3.50.50.100:FF:000006">
    <property type="entry name" value="apoptosis-inducing factor 2"/>
    <property type="match status" value="1"/>
</dbReference>
<protein>
    <recommendedName>
        <fullName evidence="6">FAD/NAD(P)-binding domain-containing protein</fullName>
    </recommendedName>
</protein>
<evidence type="ECO:0000259" key="6">
    <source>
        <dbReference type="Pfam" id="PF07992"/>
    </source>
</evidence>
<gene>
    <name evidence="7" type="ORF">KI387_014656</name>
</gene>
<name>A0AA38CQW0_TAXCH</name>
<evidence type="ECO:0000313" key="7">
    <source>
        <dbReference type="EMBL" id="KAH9303073.1"/>
    </source>
</evidence>
<dbReference type="GO" id="GO:0004174">
    <property type="term" value="F:electron-transferring-flavoprotein dehydrogenase activity"/>
    <property type="evidence" value="ECO:0007669"/>
    <property type="project" value="TreeGrafter"/>
</dbReference>
<keyword evidence="2" id="KW-0285">Flavoprotein</keyword>
<evidence type="ECO:0000256" key="4">
    <source>
        <dbReference type="ARBA" id="ARBA00023002"/>
    </source>
</evidence>
<feature type="domain" description="FAD/NAD(P)-binding" evidence="6">
    <location>
        <begin position="8"/>
        <end position="283"/>
    </location>
</feature>
<dbReference type="Pfam" id="PF07992">
    <property type="entry name" value="Pyr_redox_2"/>
    <property type="match status" value="1"/>
</dbReference>
<evidence type="ECO:0000256" key="2">
    <source>
        <dbReference type="ARBA" id="ARBA00022630"/>
    </source>
</evidence>
<evidence type="ECO:0000313" key="8">
    <source>
        <dbReference type="Proteomes" id="UP000824469"/>
    </source>
</evidence>
<dbReference type="InterPro" id="IPR036188">
    <property type="entry name" value="FAD/NAD-bd_sf"/>
</dbReference>
<dbReference type="PANTHER" id="PTHR43735:SF3">
    <property type="entry name" value="FERROPTOSIS SUPPRESSOR PROTEIN 1"/>
    <property type="match status" value="1"/>
</dbReference>
<evidence type="ECO:0000256" key="1">
    <source>
        <dbReference type="ARBA" id="ARBA00006442"/>
    </source>
</evidence>
<comment type="function">
    <text evidence="5">Putative FAD-dependent oxidoreductase.</text>
</comment>
<keyword evidence="8" id="KW-1185">Reference proteome</keyword>
<dbReference type="EMBL" id="JAHRHJ020000009">
    <property type="protein sequence ID" value="KAH9303073.1"/>
    <property type="molecule type" value="Genomic_DNA"/>
</dbReference>
<dbReference type="SUPFAM" id="SSF51905">
    <property type="entry name" value="FAD/NAD(P)-binding domain"/>
    <property type="match status" value="1"/>
</dbReference>
<dbReference type="OMA" id="WKIGAPR"/>
<comment type="caution">
    <text evidence="7">The sequence shown here is derived from an EMBL/GenBank/DDBJ whole genome shotgun (WGS) entry which is preliminary data.</text>
</comment>
<dbReference type="GO" id="GO:0005737">
    <property type="term" value="C:cytoplasm"/>
    <property type="evidence" value="ECO:0007669"/>
    <property type="project" value="TreeGrafter"/>
</dbReference>
<dbReference type="InterPro" id="IPR023753">
    <property type="entry name" value="FAD/NAD-binding_dom"/>
</dbReference>
<dbReference type="Gene3D" id="3.50.50.100">
    <property type="match status" value="1"/>
</dbReference>
<dbReference type="GO" id="GO:0050660">
    <property type="term" value="F:flavin adenine dinucleotide binding"/>
    <property type="evidence" value="ECO:0007669"/>
    <property type="project" value="TreeGrafter"/>
</dbReference>
<sequence>MAAVQRKRVVVVGGGIAGANAVKALENHADVTLIDPKEYFEIPWARLRCMVEPSFAERTVFLHSEYLKKAKIITSAVTNATEDAVVTSSGERVKYDYLVVATGTAYDGPRTRGEKLKQFQADNKKIKESKTVLVIGGGPTGVELAGEIAVDFPQKKVILLHGGSRLLEFVGEKASRKALAWLKKKNVEVHLNERIDLNSLTDTSTSFTTTSGKAIYADCHFVCIGKKLGSSWIMDSAFGGAVDGQGQIKVDASLRVQGTTNVFAAGDVINVKELKQGMCAQKHALLIAENIKKLSKNPKQSKLGTYKPSGDMALVSLGRYTAVGQFPFGIFSGRLPGMIKSKDLF</sequence>
<dbReference type="PRINTS" id="PR00469">
    <property type="entry name" value="PNDRDTASEII"/>
</dbReference>